<dbReference type="InterPro" id="IPR001254">
    <property type="entry name" value="Trypsin_dom"/>
</dbReference>
<dbReference type="GeneID" id="105365678"/>
<comment type="catalytic activity">
    <reaction evidence="8">
        <text>Preferential cleavage: Arg-|-Xaa, Lys-|-Xaa.</text>
        <dbReference type="EC" id="3.4.21.4"/>
    </reaction>
</comment>
<evidence type="ECO:0000313" key="12">
    <source>
        <dbReference type="Proteomes" id="UP000695007"/>
    </source>
</evidence>
<evidence type="ECO:0000256" key="7">
    <source>
        <dbReference type="ARBA" id="ARBA00023157"/>
    </source>
</evidence>
<comment type="similarity">
    <text evidence="1">Belongs to the peptidase S1 family.</text>
</comment>
<evidence type="ECO:0000256" key="10">
    <source>
        <dbReference type="SAM" id="SignalP"/>
    </source>
</evidence>
<proteinExistence type="inferred from homology"/>
<dbReference type="AlphaFoldDB" id="A0AAJ6YQ41"/>
<dbReference type="PROSITE" id="PS00134">
    <property type="entry name" value="TRYPSIN_HIS"/>
    <property type="match status" value="1"/>
</dbReference>
<keyword evidence="10" id="KW-0732">Signal</keyword>
<evidence type="ECO:0000256" key="9">
    <source>
        <dbReference type="ARBA" id="ARBA00038868"/>
    </source>
</evidence>
<dbReference type="PANTHER" id="PTHR24276:SF97">
    <property type="entry name" value="GH13245P2-RELATED"/>
    <property type="match status" value="1"/>
</dbReference>
<keyword evidence="6" id="KW-0865">Zymogen</keyword>
<keyword evidence="5" id="KW-0720">Serine protease</keyword>
<dbReference type="InterPro" id="IPR001314">
    <property type="entry name" value="Peptidase_S1A"/>
</dbReference>
<evidence type="ECO:0000256" key="6">
    <source>
        <dbReference type="ARBA" id="ARBA00023145"/>
    </source>
</evidence>
<dbReference type="GO" id="GO:0007586">
    <property type="term" value="P:digestion"/>
    <property type="evidence" value="ECO:0007669"/>
    <property type="project" value="UniProtKB-KW"/>
</dbReference>
<dbReference type="GO" id="GO:0004252">
    <property type="term" value="F:serine-type endopeptidase activity"/>
    <property type="evidence" value="ECO:0007669"/>
    <property type="project" value="UniProtKB-EC"/>
</dbReference>
<dbReference type="Gene3D" id="2.40.10.10">
    <property type="entry name" value="Trypsin-like serine proteases"/>
    <property type="match status" value="2"/>
</dbReference>
<dbReference type="InterPro" id="IPR043504">
    <property type="entry name" value="Peptidase_S1_PA_chymotrypsin"/>
</dbReference>
<feature type="signal peptide" evidence="10">
    <location>
        <begin position="1"/>
        <end position="22"/>
    </location>
</feature>
<name>A0AAJ6YQ41_9HYME</name>
<evidence type="ECO:0000256" key="4">
    <source>
        <dbReference type="ARBA" id="ARBA00022801"/>
    </source>
</evidence>
<dbReference type="KEGG" id="csol:105365678"/>
<evidence type="ECO:0000256" key="8">
    <source>
        <dbReference type="ARBA" id="ARBA00036320"/>
    </source>
</evidence>
<feature type="chain" id="PRO_5042481918" description="trypsin" evidence="10">
    <location>
        <begin position="23"/>
        <end position="132"/>
    </location>
</feature>
<accession>A0AAJ6YQ41</accession>
<dbReference type="RefSeq" id="XP_011502207.1">
    <property type="nucleotide sequence ID" value="XM_011503905.1"/>
</dbReference>
<evidence type="ECO:0000256" key="1">
    <source>
        <dbReference type="ARBA" id="ARBA00007664"/>
    </source>
</evidence>
<evidence type="ECO:0000256" key="2">
    <source>
        <dbReference type="ARBA" id="ARBA00022670"/>
    </source>
</evidence>
<organism evidence="12 13">
    <name type="scientific">Ceratosolen solmsi marchali</name>
    <dbReference type="NCBI Taxonomy" id="326594"/>
    <lineage>
        <taxon>Eukaryota</taxon>
        <taxon>Metazoa</taxon>
        <taxon>Ecdysozoa</taxon>
        <taxon>Arthropoda</taxon>
        <taxon>Hexapoda</taxon>
        <taxon>Insecta</taxon>
        <taxon>Pterygota</taxon>
        <taxon>Neoptera</taxon>
        <taxon>Endopterygota</taxon>
        <taxon>Hymenoptera</taxon>
        <taxon>Apocrita</taxon>
        <taxon>Proctotrupomorpha</taxon>
        <taxon>Chalcidoidea</taxon>
        <taxon>Agaonidae</taxon>
        <taxon>Agaoninae</taxon>
        <taxon>Ceratosolen</taxon>
    </lineage>
</organism>
<keyword evidence="2" id="KW-0645">Protease</keyword>
<reference evidence="13" key="1">
    <citation type="submission" date="2025-08" db="UniProtKB">
        <authorList>
            <consortium name="RefSeq"/>
        </authorList>
    </citation>
    <scope>IDENTIFICATION</scope>
</reference>
<dbReference type="PANTHER" id="PTHR24276">
    <property type="entry name" value="POLYSERASE-RELATED"/>
    <property type="match status" value="1"/>
</dbReference>
<evidence type="ECO:0000256" key="5">
    <source>
        <dbReference type="ARBA" id="ARBA00022825"/>
    </source>
</evidence>
<dbReference type="PRINTS" id="PR00722">
    <property type="entry name" value="CHYMOTRYPSIN"/>
</dbReference>
<dbReference type="Pfam" id="PF00089">
    <property type="entry name" value="Trypsin"/>
    <property type="match status" value="1"/>
</dbReference>
<dbReference type="GO" id="GO:0006508">
    <property type="term" value="P:proteolysis"/>
    <property type="evidence" value="ECO:0007669"/>
    <property type="project" value="UniProtKB-KW"/>
</dbReference>
<keyword evidence="3" id="KW-0222">Digestion</keyword>
<keyword evidence="4" id="KW-0378">Hydrolase</keyword>
<keyword evidence="12" id="KW-1185">Reference proteome</keyword>
<dbReference type="Proteomes" id="UP000695007">
    <property type="component" value="Unplaced"/>
</dbReference>
<evidence type="ECO:0000313" key="13">
    <source>
        <dbReference type="RefSeq" id="XP_011502207.1"/>
    </source>
</evidence>
<sequence length="132" mass="14405">MQRLQYIPTAIAISLLIANAYSTDTNAITNIVGGHNIQIDVVPHQVAIVLREKLLCGGSILTKKYVLSAAHCVLETLDISLIIHAGTSFWAKPGSIHHVESSTTYGASENVDVAVLRVTEPFVFDKKRQPIR</sequence>
<evidence type="ECO:0000256" key="3">
    <source>
        <dbReference type="ARBA" id="ARBA00022757"/>
    </source>
</evidence>
<dbReference type="InterPro" id="IPR018114">
    <property type="entry name" value="TRYPSIN_HIS"/>
</dbReference>
<gene>
    <name evidence="13" type="primary">LOC105365678</name>
</gene>
<dbReference type="EC" id="3.4.21.4" evidence="9"/>
<dbReference type="InterPro" id="IPR009003">
    <property type="entry name" value="Peptidase_S1_PA"/>
</dbReference>
<dbReference type="SUPFAM" id="SSF50494">
    <property type="entry name" value="Trypsin-like serine proteases"/>
    <property type="match status" value="1"/>
</dbReference>
<evidence type="ECO:0000259" key="11">
    <source>
        <dbReference type="Pfam" id="PF00089"/>
    </source>
</evidence>
<feature type="domain" description="Peptidase S1" evidence="11">
    <location>
        <begin position="31"/>
        <end position="131"/>
    </location>
</feature>
<dbReference type="InterPro" id="IPR050430">
    <property type="entry name" value="Peptidase_S1"/>
</dbReference>
<keyword evidence="7" id="KW-1015">Disulfide bond</keyword>
<protein>
    <recommendedName>
        <fullName evidence="9">trypsin</fullName>
        <ecNumber evidence="9">3.4.21.4</ecNumber>
    </recommendedName>
</protein>